<dbReference type="Gene3D" id="3.90.70.10">
    <property type="entry name" value="Cysteine proteinases"/>
    <property type="match status" value="1"/>
</dbReference>
<dbReference type="KEGG" id="bsto:C0V70_09825"/>
<proteinExistence type="predicted"/>
<dbReference type="RefSeq" id="WP_102243689.1">
    <property type="nucleotide sequence ID" value="NZ_CP025704.1"/>
</dbReference>
<dbReference type="OrthoDB" id="5288304at2"/>
<dbReference type="AlphaFoldDB" id="A0A2K9NSC4"/>
<evidence type="ECO:0000313" key="2">
    <source>
        <dbReference type="Proteomes" id="UP000235584"/>
    </source>
</evidence>
<organism evidence="1 2">
    <name type="scientific">Bacteriovorax stolpii</name>
    <name type="common">Bdellovibrio stolpii</name>
    <dbReference type="NCBI Taxonomy" id="960"/>
    <lineage>
        <taxon>Bacteria</taxon>
        <taxon>Pseudomonadati</taxon>
        <taxon>Bdellovibrionota</taxon>
        <taxon>Bacteriovoracia</taxon>
        <taxon>Bacteriovoracales</taxon>
        <taxon>Bacteriovoracaceae</taxon>
        <taxon>Bacteriovorax</taxon>
    </lineage>
</organism>
<keyword evidence="2" id="KW-1185">Reference proteome</keyword>
<protein>
    <submittedName>
        <fullName evidence="1">Uncharacterized protein</fullName>
    </submittedName>
</protein>
<gene>
    <name evidence="1" type="ORF">C0V70_09825</name>
</gene>
<dbReference type="SUPFAM" id="SSF54001">
    <property type="entry name" value="Cysteine proteinases"/>
    <property type="match status" value="1"/>
</dbReference>
<dbReference type="EMBL" id="CP025704">
    <property type="protein sequence ID" value="AUN98398.1"/>
    <property type="molecule type" value="Genomic_DNA"/>
</dbReference>
<dbReference type="InterPro" id="IPR038765">
    <property type="entry name" value="Papain-like_cys_pep_sf"/>
</dbReference>
<name>A0A2K9NSC4_BACTC</name>
<reference evidence="1 2" key="1">
    <citation type="submission" date="2018-01" db="EMBL/GenBank/DDBJ databases">
        <title>Complete genome sequence of Bacteriovorax stolpii DSM12778.</title>
        <authorList>
            <person name="Tang B."/>
            <person name="Chang J."/>
        </authorList>
    </citation>
    <scope>NUCLEOTIDE SEQUENCE [LARGE SCALE GENOMIC DNA]</scope>
    <source>
        <strain evidence="1 2">DSM 12778</strain>
    </source>
</reference>
<dbReference type="Proteomes" id="UP000235584">
    <property type="component" value="Chromosome"/>
</dbReference>
<accession>A0A2K9NSC4</accession>
<evidence type="ECO:0000313" key="1">
    <source>
        <dbReference type="EMBL" id="AUN98398.1"/>
    </source>
</evidence>
<sequence>MLIFLSGLLCLGQNALAAPFCPDASLFDKLTRPVDLTSEMPPIRDQDSIGWCYGFTAADLLTHYLYKTKGSSVVGGVRGANYRTKGHSVSSIGISAMYNQSKKSSYGKSLKGLSSEDLSKLNKKVVAEGGSIHEALTVVKENGFCYERDISSEDYSYVEDYRCAVKNRCNIGEILNIIYDAPKARLGCDDLKTINTVFNNLSLNTIKNVLVRSAKQNALANLVNVACDKKFTKGFFTDHPTFESKTIKIGESPKELMNSLDAHLNRGIPVGISYYADFLTGGTGKTMAHASSIVGKRFNKDTCEVEYILRNSWGYGCGYYERENPNYHKCTSALKTVGNPKVYVDNLIECRKKNPTLPRNPRVRCEDSTSYVYVRKSDLEKQIYNITTIEEDSLF</sequence>